<name>A0A6C0CCI5_9ZZZZ</name>
<organism evidence="2">
    <name type="scientific">viral metagenome</name>
    <dbReference type="NCBI Taxonomy" id="1070528"/>
    <lineage>
        <taxon>unclassified sequences</taxon>
        <taxon>metagenomes</taxon>
        <taxon>organismal metagenomes</taxon>
    </lineage>
</organism>
<keyword evidence="1" id="KW-0472">Membrane</keyword>
<protein>
    <submittedName>
        <fullName evidence="2">Uncharacterized protein</fullName>
    </submittedName>
</protein>
<accession>A0A6C0CCI5</accession>
<evidence type="ECO:0000256" key="1">
    <source>
        <dbReference type="SAM" id="Phobius"/>
    </source>
</evidence>
<dbReference type="AlphaFoldDB" id="A0A6C0CCI5"/>
<evidence type="ECO:0000313" key="2">
    <source>
        <dbReference type="EMBL" id="QHT02171.1"/>
    </source>
</evidence>
<keyword evidence="1" id="KW-1133">Transmembrane helix</keyword>
<sequence>MVKTTQDNRTFRINWFSFIIAFLLGVMYVYISSPPIRNIIKYPTPYNANKIVYRDHNQLCYKFNAEEVKCTGASLTQPII</sequence>
<keyword evidence="1" id="KW-0812">Transmembrane</keyword>
<proteinExistence type="predicted"/>
<feature type="transmembrane region" description="Helical" evidence="1">
    <location>
        <begin position="12"/>
        <end position="31"/>
    </location>
</feature>
<dbReference type="EMBL" id="MN739390">
    <property type="protein sequence ID" value="QHT02171.1"/>
    <property type="molecule type" value="Genomic_DNA"/>
</dbReference>
<reference evidence="2" key="1">
    <citation type="journal article" date="2020" name="Nature">
        <title>Giant virus diversity and host interactions through global metagenomics.</title>
        <authorList>
            <person name="Schulz F."/>
            <person name="Roux S."/>
            <person name="Paez-Espino D."/>
            <person name="Jungbluth S."/>
            <person name="Walsh D.A."/>
            <person name="Denef V.J."/>
            <person name="McMahon K.D."/>
            <person name="Konstantinidis K.T."/>
            <person name="Eloe-Fadrosh E.A."/>
            <person name="Kyrpides N.C."/>
            <person name="Woyke T."/>
        </authorList>
    </citation>
    <scope>NUCLEOTIDE SEQUENCE</scope>
    <source>
        <strain evidence="2">GVMAG-M-3300020565-3</strain>
    </source>
</reference>